<comment type="caution">
    <text evidence="2">The sequence shown here is derived from an EMBL/GenBank/DDBJ whole genome shotgun (WGS) entry which is preliminary data.</text>
</comment>
<sequence length="299" mass="33866">MATSTFPPDIEDDVQVSSVLEVIGGTNIGSEEPEEKDFWFLEMGDDSVFYSDEEQAHQEMVPCHSGANRCKRLYNSVADCDTDQQQEDAHRKVVIFKDFSEKGKEMSKQVIWAEHFQKSQTPKTEKRYISESGQPGAESFGTLKKFVSSFNLAQQPNCTTADMQTLSEQNKPAEKVNGEVKEEEGVSEAQPPSLHPFHQSFPQLKAEADVPKSMSRDDQQKSGDRQLEGNQEDEPCVQINAGPQQNPHSDHPKLLPLKRSGCSTFDHLTSSRYSTVSYRRIRRGNTQEKIQEFEFRLLN</sequence>
<feature type="compositionally biased region" description="Basic and acidic residues" evidence="1">
    <location>
        <begin position="206"/>
        <end position="227"/>
    </location>
</feature>
<dbReference type="Proteomes" id="UP000677803">
    <property type="component" value="Unassembled WGS sequence"/>
</dbReference>
<proteinExistence type="predicted"/>
<feature type="region of interest" description="Disordered" evidence="1">
    <location>
        <begin position="170"/>
        <end position="257"/>
    </location>
</feature>
<feature type="non-terminal residue" evidence="2">
    <location>
        <position position="1"/>
    </location>
</feature>
<name>A0A8S4AFC8_9TELE</name>
<keyword evidence="3" id="KW-1185">Reference proteome</keyword>
<evidence type="ECO:0000313" key="3">
    <source>
        <dbReference type="Proteomes" id="UP000677803"/>
    </source>
</evidence>
<reference evidence="2" key="1">
    <citation type="submission" date="2021-05" db="EMBL/GenBank/DDBJ databases">
        <authorList>
            <person name="Tigano A."/>
        </authorList>
    </citation>
    <scope>NUCLEOTIDE SEQUENCE</scope>
</reference>
<organism evidence="2 3">
    <name type="scientific">Menidia menidia</name>
    <name type="common">Atlantic silverside</name>
    <dbReference type="NCBI Taxonomy" id="238744"/>
    <lineage>
        <taxon>Eukaryota</taxon>
        <taxon>Metazoa</taxon>
        <taxon>Chordata</taxon>
        <taxon>Craniata</taxon>
        <taxon>Vertebrata</taxon>
        <taxon>Euteleostomi</taxon>
        <taxon>Actinopterygii</taxon>
        <taxon>Neopterygii</taxon>
        <taxon>Teleostei</taxon>
        <taxon>Neoteleostei</taxon>
        <taxon>Acanthomorphata</taxon>
        <taxon>Ovalentaria</taxon>
        <taxon>Atherinomorphae</taxon>
        <taxon>Atheriniformes</taxon>
        <taxon>Atherinopsidae</taxon>
        <taxon>Menidiinae</taxon>
        <taxon>Menidia</taxon>
    </lineage>
</organism>
<evidence type="ECO:0000256" key="1">
    <source>
        <dbReference type="SAM" id="MobiDB-lite"/>
    </source>
</evidence>
<accession>A0A8S4AFC8</accession>
<dbReference type="EMBL" id="CAJRST010001113">
    <property type="protein sequence ID" value="CAG5865535.1"/>
    <property type="molecule type" value="Genomic_DNA"/>
</dbReference>
<feature type="compositionally biased region" description="Basic and acidic residues" evidence="1">
    <location>
        <begin position="171"/>
        <end position="184"/>
    </location>
</feature>
<dbReference type="AlphaFoldDB" id="A0A8S4AFC8"/>
<evidence type="ECO:0000313" key="2">
    <source>
        <dbReference type="EMBL" id="CAG5865535.1"/>
    </source>
</evidence>
<dbReference type="OrthoDB" id="9947518at2759"/>
<protein>
    <submittedName>
        <fullName evidence="2">(Atlantic silverside) hypothetical protein</fullName>
    </submittedName>
</protein>
<gene>
    <name evidence="2" type="ORF">MMEN_LOCUS2195</name>
</gene>